<feature type="domain" description="LexA repressor DNA-binding" evidence="13">
    <location>
        <begin position="16"/>
        <end position="75"/>
    </location>
</feature>
<dbReference type="NCBIfam" id="TIGR00498">
    <property type="entry name" value="lexA"/>
    <property type="match status" value="1"/>
</dbReference>
<dbReference type="Pfam" id="PF00717">
    <property type="entry name" value="Peptidase_S24"/>
    <property type="match status" value="1"/>
</dbReference>
<dbReference type="GO" id="GO:0003677">
    <property type="term" value="F:DNA binding"/>
    <property type="evidence" value="ECO:0007669"/>
    <property type="project" value="UniProtKB-KW"/>
</dbReference>
<dbReference type="InterPro" id="IPR036286">
    <property type="entry name" value="LexA/Signal_pep-like_sf"/>
</dbReference>
<keyword evidence="2" id="KW-0678">Repressor</keyword>
<accession>A0A644YMH0</accession>
<dbReference type="PANTHER" id="PTHR33516:SF2">
    <property type="entry name" value="LEXA REPRESSOR-RELATED"/>
    <property type="match status" value="1"/>
</dbReference>
<dbReference type="PANTHER" id="PTHR33516">
    <property type="entry name" value="LEXA REPRESSOR"/>
    <property type="match status" value="1"/>
</dbReference>
<keyword evidence="5 14" id="KW-0378">Hydrolase</keyword>
<evidence type="ECO:0000256" key="7">
    <source>
        <dbReference type="ARBA" id="ARBA00023015"/>
    </source>
</evidence>
<dbReference type="GO" id="GO:0004252">
    <property type="term" value="F:serine-type endopeptidase activity"/>
    <property type="evidence" value="ECO:0007669"/>
    <property type="project" value="UniProtKB-EC"/>
</dbReference>
<dbReference type="EMBL" id="VSSQ01005529">
    <property type="protein sequence ID" value="MPM29507.1"/>
    <property type="molecule type" value="Genomic_DNA"/>
</dbReference>
<protein>
    <submittedName>
        <fullName evidence="14">LexA repressor</fullName>
        <ecNumber evidence="14">3.4.21.88</ecNumber>
    </submittedName>
</protein>
<dbReference type="GO" id="GO:0006508">
    <property type="term" value="P:proteolysis"/>
    <property type="evidence" value="ECO:0007669"/>
    <property type="project" value="InterPro"/>
</dbReference>
<feature type="domain" description="Peptidase S24/S26A/S26B/S26C" evidence="12">
    <location>
        <begin position="91"/>
        <end position="203"/>
    </location>
</feature>
<keyword evidence="8" id="KW-0238">DNA-binding</keyword>
<comment type="caution">
    <text evidence="14">The sequence shown here is derived from an EMBL/GenBank/DDBJ whole genome shotgun (WGS) entry which is preliminary data.</text>
</comment>
<dbReference type="GO" id="GO:0045892">
    <property type="term" value="P:negative regulation of DNA-templated transcription"/>
    <property type="evidence" value="ECO:0007669"/>
    <property type="project" value="InterPro"/>
</dbReference>
<dbReference type="InterPro" id="IPR050077">
    <property type="entry name" value="LexA_repressor"/>
</dbReference>
<evidence type="ECO:0000256" key="2">
    <source>
        <dbReference type="ARBA" id="ARBA00022491"/>
    </source>
</evidence>
<dbReference type="GO" id="GO:0006260">
    <property type="term" value="P:DNA replication"/>
    <property type="evidence" value="ECO:0007669"/>
    <property type="project" value="UniProtKB-KW"/>
</dbReference>
<evidence type="ECO:0000256" key="5">
    <source>
        <dbReference type="ARBA" id="ARBA00022801"/>
    </source>
</evidence>
<evidence type="ECO:0000256" key="1">
    <source>
        <dbReference type="ARBA" id="ARBA00007484"/>
    </source>
</evidence>
<dbReference type="InterPro" id="IPR036388">
    <property type="entry name" value="WH-like_DNA-bd_sf"/>
</dbReference>
<evidence type="ECO:0000259" key="12">
    <source>
        <dbReference type="Pfam" id="PF00717"/>
    </source>
</evidence>
<dbReference type="InterPro" id="IPR039418">
    <property type="entry name" value="LexA-like"/>
</dbReference>
<dbReference type="InterPro" id="IPR006197">
    <property type="entry name" value="Peptidase_S24_LexA"/>
</dbReference>
<reference evidence="14" key="1">
    <citation type="submission" date="2019-08" db="EMBL/GenBank/DDBJ databases">
        <authorList>
            <person name="Kucharzyk K."/>
            <person name="Murdoch R.W."/>
            <person name="Higgins S."/>
            <person name="Loffler F."/>
        </authorList>
    </citation>
    <scope>NUCLEOTIDE SEQUENCE</scope>
</reference>
<dbReference type="CDD" id="cd06529">
    <property type="entry name" value="S24_LexA-like"/>
    <property type="match status" value="1"/>
</dbReference>
<dbReference type="InterPro" id="IPR015927">
    <property type="entry name" value="Peptidase_S24_S26A/B/C"/>
</dbReference>
<organism evidence="14">
    <name type="scientific">bioreactor metagenome</name>
    <dbReference type="NCBI Taxonomy" id="1076179"/>
    <lineage>
        <taxon>unclassified sequences</taxon>
        <taxon>metagenomes</taxon>
        <taxon>ecological metagenomes</taxon>
    </lineage>
</organism>
<keyword evidence="4" id="KW-0227">DNA damage</keyword>
<dbReference type="FunFam" id="2.10.109.10:FF:000001">
    <property type="entry name" value="LexA repressor"/>
    <property type="match status" value="1"/>
</dbReference>
<keyword evidence="10" id="KW-0234">DNA repair</keyword>
<evidence type="ECO:0000259" key="13">
    <source>
        <dbReference type="Pfam" id="PF01726"/>
    </source>
</evidence>
<evidence type="ECO:0000256" key="6">
    <source>
        <dbReference type="ARBA" id="ARBA00022813"/>
    </source>
</evidence>
<evidence type="ECO:0000256" key="4">
    <source>
        <dbReference type="ARBA" id="ARBA00022763"/>
    </source>
</evidence>
<evidence type="ECO:0000313" key="14">
    <source>
        <dbReference type="EMBL" id="MPM29507.1"/>
    </source>
</evidence>
<keyword evidence="11" id="KW-0742">SOS response</keyword>
<evidence type="ECO:0000256" key="3">
    <source>
        <dbReference type="ARBA" id="ARBA00022705"/>
    </source>
</evidence>
<dbReference type="PRINTS" id="PR00726">
    <property type="entry name" value="LEXASERPTASE"/>
</dbReference>
<evidence type="ECO:0000256" key="8">
    <source>
        <dbReference type="ARBA" id="ARBA00023125"/>
    </source>
</evidence>
<keyword evidence="3" id="KW-0235">DNA replication</keyword>
<dbReference type="SUPFAM" id="SSF51306">
    <property type="entry name" value="LexA/Signal peptidase"/>
    <property type="match status" value="1"/>
</dbReference>
<dbReference type="GO" id="GO:0009432">
    <property type="term" value="P:SOS response"/>
    <property type="evidence" value="ECO:0007669"/>
    <property type="project" value="UniProtKB-KW"/>
</dbReference>
<dbReference type="InterPro" id="IPR006200">
    <property type="entry name" value="LexA"/>
</dbReference>
<dbReference type="Pfam" id="PF01726">
    <property type="entry name" value="LexA_DNA_bind"/>
    <property type="match status" value="1"/>
</dbReference>
<evidence type="ECO:0000256" key="9">
    <source>
        <dbReference type="ARBA" id="ARBA00023163"/>
    </source>
</evidence>
<dbReference type="SUPFAM" id="SSF46785">
    <property type="entry name" value="Winged helix' DNA-binding domain"/>
    <property type="match status" value="1"/>
</dbReference>
<dbReference type="InterPro" id="IPR006199">
    <property type="entry name" value="LexA_DNA-bd_dom"/>
</dbReference>
<name>A0A644YMH0_9ZZZZ</name>
<dbReference type="HAMAP" id="MF_00015">
    <property type="entry name" value="LexA"/>
    <property type="match status" value="1"/>
</dbReference>
<sequence length="209" mass="22845">MAVSTAGEVKVTKGERRKKEIYDFIANYIEEVGLPPSMREISDGVGLKSTSTVFLYLHELEEEGLLKTGAGRKRALAFPDGGPARRAISIPIVGKVTAGAPILAVEDSLGVLPIDRDFARGRELFALKVRGDSMVDAAILNGDLVIVERTPTAENGDIVVALLEDEATVKRFFKENGHFRLQPENEAYEPIIVDELAVLGRVIGVWREM</sequence>
<dbReference type="Gene3D" id="2.10.109.10">
    <property type="entry name" value="Umud Fragment, subunit A"/>
    <property type="match status" value="1"/>
</dbReference>
<keyword evidence="6" id="KW-0068">Autocatalytic cleavage</keyword>
<keyword evidence="9" id="KW-0804">Transcription</keyword>
<evidence type="ECO:0000256" key="11">
    <source>
        <dbReference type="ARBA" id="ARBA00023236"/>
    </source>
</evidence>
<dbReference type="InterPro" id="IPR036390">
    <property type="entry name" value="WH_DNA-bd_sf"/>
</dbReference>
<keyword evidence="7" id="KW-0805">Transcription regulation</keyword>
<dbReference type="GO" id="GO:0006281">
    <property type="term" value="P:DNA repair"/>
    <property type="evidence" value="ECO:0007669"/>
    <property type="project" value="UniProtKB-KW"/>
</dbReference>
<dbReference type="Gene3D" id="1.10.10.10">
    <property type="entry name" value="Winged helix-like DNA-binding domain superfamily/Winged helix DNA-binding domain"/>
    <property type="match status" value="1"/>
</dbReference>
<gene>
    <name evidence="14" type="primary">lexA_22</name>
    <name evidence="14" type="ORF">SDC9_76047</name>
</gene>
<comment type="similarity">
    <text evidence="1">Belongs to the peptidase S24 family.</text>
</comment>
<evidence type="ECO:0000256" key="10">
    <source>
        <dbReference type="ARBA" id="ARBA00023204"/>
    </source>
</evidence>
<proteinExistence type="inferred from homology"/>
<dbReference type="EC" id="3.4.21.88" evidence="14"/>
<dbReference type="AlphaFoldDB" id="A0A644YMH0"/>